<dbReference type="Proteomes" id="UP000005289">
    <property type="component" value="Chromosome"/>
</dbReference>
<comment type="pathway">
    <text evidence="2 7 8">Cell wall biogenesis; peptidoglycan biosynthesis.</text>
</comment>
<keyword evidence="7 8" id="KW-0131">Cell cycle</keyword>
<dbReference type="HAMAP" id="MF_00639">
    <property type="entry name" value="MurD"/>
    <property type="match status" value="1"/>
</dbReference>
<proteinExistence type="inferred from homology"/>
<dbReference type="Pfam" id="PF08245">
    <property type="entry name" value="Mur_ligase_M"/>
    <property type="match status" value="1"/>
</dbReference>
<dbReference type="EMBL" id="CP007029">
    <property type="protein sequence ID" value="AHE99277.1"/>
    <property type="molecule type" value="Genomic_DNA"/>
</dbReference>
<dbReference type="Gene3D" id="3.40.1190.10">
    <property type="entry name" value="Mur-like, catalytic domain"/>
    <property type="match status" value="1"/>
</dbReference>
<comment type="subcellular location">
    <subcellularLocation>
        <location evidence="1 7 8">Cytoplasm</location>
    </subcellularLocation>
</comment>
<name>W0DPW6_9GAMM</name>
<dbReference type="RefSeq" id="WP_006747189.1">
    <property type="nucleotide sequence ID" value="NZ_CP007029.1"/>
</dbReference>
<dbReference type="STRING" id="713585.THITH_14475"/>
<dbReference type="EC" id="6.3.2.9" evidence="7 8"/>
<evidence type="ECO:0000256" key="2">
    <source>
        <dbReference type="ARBA" id="ARBA00004752"/>
    </source>
</evidence>
<dbReference type="GO" id="GO:0008764">
    <property type="term" value="F:UDP-N-acetylmuramoylalanine-D-glutamate ligase activity"/>
    <property type="evidence" value="ECO:0007669"/>
    <property type="project" value="UniProtKB-UniRule"/>
</dbReference>
<evidence type="ECO:0000256" key="7">
    <source>
        <dbReference type="HAMAP-Rule" id="MF_00639"/>
    </source>
</evidence>
<keyword evidence="7 8" id="KW-0961">Cell wall biogenesis/degradation</keyword>
<comment type="function">
    <text evidence="7 8">Cell wall formation. Catalyzes the addition of glutamate to the nucleotide precursor UDP-N-acetylmuramoyl-L-alanine (UMA).</text>
</comment>
<dbReference type="Pfam" id="PF21799">
    <property type="entry name" value="MurD-like_N"/>
    <property type="match status" value="1"/>
</dbReference>
<evidence type="ECO:0000256" key="1">
    <source>
        <dbReference type="ARBA" id="ARBA00004496"/>
    </source>
</evidence>
<evidence type="ECO:0000256" key="4">
    <source>
        <dbReference type="ARBA" id="ARBA00022598"/>
    </source>
</evidence>
<dbReference type="InterPro" id="IPR004101">
    <property type="entry name" value="Mur_ligase_C"/>
</dbReference>
<evidence type="ECO:0000313" key="12">
    <source>
        <dbReference type="Proteomes" id="UP000005289"/>
    </source>
</evidence>
<dbReference type="GO" id="GO:0051301">
    <property type="term" value="P:cell division"/>
    <property type="evidence" value="ECO:0007669"/>
    <property type="project" value="UniProtKB-KW"/>
</dbReference>
<dbReference type="NCBIfam" id="TIGR01087">
    <property type="entry name" value="murD"/>
    <property type="match status" value="1"/>
</dbReference>
<reference evidence="11 12" key="1">
    <citation type="submission" date="2013-12" db="EMBL/GenBank/DDBJ databases">
        <authorList>
            <consortium name="DOE Joint Genome Institute"/>
            <person name="Muyzer G."/>
            <person name="Huntemann M."/>
            <person name="Han J."/>
            <person name="Chen A."/>
            <person name="Kyrpides N."/>
            <person name="Mavromatis K."/>
            <person name="Markowitz V."/>
            <person name="Palaniappan K."/>
            <person name="Ivanova N."/>
            <person name="Schaumberg A."/>
            <person name="Pati A."/>
            <person name="Liolios K."/>
            <person name="Nordberg H.P."/>
            <person name="Cantor M.N."/>
            <person name="Hua S.X."/>
            <person name="Woyke T."/>
        </authorList>
    </citation>
    <scope>NUCLEOTIDE SEQUENCE [LARGE SCALE GENOMIC DNA]</scope>
    <source>
        <strain evidence="11 12">ARh 1</strain>
    </source>
</reference>
<keyword evidence="3 7" id="KW-0963">Cytoplasm</keyword>
<evidence type="ECO:0000313" key="11">
    <source>
        <dbReference type="EMBL" id="AHE99277.1"/>
    </source>
</evidence>
<dbReference type="GO" id="GO:0071555">
    <property type="term" value="P:cell wall organization"/>
    <property type="evidence" value="ECO:0007669"/>
    <property type="project" value="UniProtKB-KW"/>
</dbReference>
<comment type="similarity">
    <text evidence="7">Belongs to the MurCDEF family.</text>
</comment>
<keyword evidence="7 8" id="KW-0133">Cell shape</keyword>
<dbReference type="PANTHER" id="PTHR43692:SF1">
    <property type="entry name" value="UDP-N-ACETYLMURAMOYLALANINE--D-GLUTAMATE LIGASE"/>
    <property type="match status" value="1"/>
</dbReference>
<dbReference type="UniPathway" id="UPA00219"/>
<dbReference type="Gene3D" id="3.40.50.720">
    <property type="entry name" value="NAD(P)-binding Rossmann-like Domain"/>
    <property type="match status" value="1"/>
</dbReference>
<evidence type="ECO:0000259" key="9">
    <source>
        <dbReference type="Pfam" id="PF02875"/>
    </source>
</evidence>
<dbReference type="Pfam" id="PF02875">
    <property type="entry name" value="Mur_ligase_C"/>
    <property type="match status" value="1"/>
</dbReference>
<dbReference type="Gene3D" id="3.90.190.20">
    <property type="entry name" value="Mur ligase, C-terminal domain"/>
    <property type="match status" value="1"/>
</dbReference>
<keyword evidence="7 8" id="KW-0573">Peptidoglycan synthesis</keyword>
<feature type="domain" description="Mur ligase central" evidence="10">
    <location>
        <begin position="116"/>
        <end position="287"/>
    </location>
</feature>
<dbReference type="InterPro" id="IPR005762">
    <property type="entry name" value="MurD"/>
</dbReference>
<dbReference type="SUPFAM" id="SSF53623">
    <property type="entry name" value="MurD-like peptide ligases, catalytic domain"/>
    <property type="match status" value="1"/>
</dbReference>
<sequence length="446" mass="46650">MTPTDLHSRQDILVVGLGATGLSVARYLAGQQLDFEVTDTRPAPPGLQQLQRVSGGRGRWAGPLDSVDTVSRRRIVVSPGVPLARLELQRAAAAGVEIVGDVELFLRDARHPVVGITGSNGKSTVAALTAELLRALGQPVAIGGNFGPPALDLLAQDVELYVLELSSFQLETVRSPGLASAAILNISADHLDRYSDMDAYVAAKSRILEGAAHAVLNRDDPALQGLAAGRETITFGLDRPPGPADFGIVETDSGTWLARGASPLIATRELALQGRHNWLNALAALALVWPWVVHAEPLLPALRDFTGLPHRSQRVGRQAGVDYVDDSKGTNVGATLAAIQGVSGPLILIAGGQGKGQDFGPLADALAGKARGVLLLGVDAPRIEQALRGVVPVRRVGTMQEAVAAAAQWAQPGDTVLLSPACASLDMFANYAERGECFAQAVRGLA</sequence>
<feature type="domain" description="Mur ligase C-terminal" evidence="9">
    <location>
        <begin position="310"/>
        <end position="422"/>
    </location>
</feature>
<dbReference type="PANTHER" id="PTHR43692">
    <property type="entry name" value="UDP-N-ACETYLMURAMOYLALANINE--D-GLUTAMATE LIGASE"/>
    <property type="match status" value="1"/>
</dbReference>
<organism evidence="11 12">
    <name type="scientific">Thioalkalivibrio paradoxus ARh 1</name>
    <dbReference type="NCBI Taxonomy" id="713585"/>
    <lineage>
        <taxon>Bacteria</taxon>
        <taxon>Pseudomonadati</taxon>
        <taxon>Pseudomonadota</taxon>
        <taxon>Gammaproteobacteria</taxon>
        <taxon>Chromatiales</taxon>
        <taxon>Ectothiorhodospiraceae</taxon>
        <taxon>Thioalkalivibrio</taxon>
    </lineage>
</organism>
<dbReference type="SUPFAM" id="SSF51984">
    <property type="entry name" value="MurCD N-terminal domain"/>
    <property type="match status" value="1"/>
</dbReference>
<gene>
    <name evidence="7 11" type="primary">murD</name>
    <name evidence="11" type="ORF">THITH_14475</name>
</gene>
<protein>
    <recommendedName>
        <fullName evidence="7 8">UDP-N-acetylmuramoylalanine--D-glutamate ligase</fullName>
        <ecNumber evidence="7 8">6.3.2.9</ecNumber>
    </recommendedName>
    <alternativeName>
        <fullName evidence="7">D-glutamic acid-adding enzyme</fullName>
    </alternativeName>
    <alternativeName>
        <fullName evidence="7">UDP-N-acetylmuramoyl-L-alanyl-D-glutamate synthetase</fullName>
    </alternativeName>
</protein>
<dbReference type="InterPro" id="IPR013221">
    <property type="entry name" value="Mur_ligase_cen"/>
</dbReference>
<evidence type="ECO:0000259" key="10">
    <source>
        <dbReference type="Pfam" id="PF08245"/>
    </source>
</evidence>
<dbReference type="GO" id="GO:0005737">
    <property type="term" value="C:cytoplasm"/>
    <property type="evidence" value="ECO:0007669"/>
    <property type="project" value="UniProtKB-SubCell"/>
</dbReference>
<evidence type="ECO:0000256" key="5">
    <source>
        <dbReference type="ARBA" id="ARBA00022741"/>
    </source>
</evidence>
<keyword evidence="7 8" id="KW-0132">Cell division</keyword>
<accession>W0DPW6</accession>
<dbReference type="OrthoDB" id="9809796at2"/>
<dbReference type="GO" id="GO:0009252">
    <property type="term" value="P:peptidoglycan biosynthetic process"/>
    <property type="evidence" value="ECO:0007669"/>
    <property type="project" value="UniProtKB-UniRule"/>
</dbReference>
<evidence type="ECO:0000256" key="8">
    <source>
        <dbReference type="RuleBase" id="RU003664"/>
    </source>
</evidence>
<keyword evidence="5 7" id="KW-0547">Nucleotide-binding</keyword>
<evidence type="ECO:0000256" key="3">
    <source>
        <dbReference type="ARBA" id="ARBA00022490"/>
    </source>
</evidence>
<dbReference type="HOGENOM" id="CLU_032540_1_0_6"/>
<dbReference type="GO" id="GO:0005524">
    <property type="term" value="F:ATP binding"/>
    <property type="evidence" value="ECO:0007669"/>
    <property type="project" value="UniProtKB-UniRule"/>
</dbReference>
<dbReference type="KEGG" id="tti:THITH_14475"/>
<evidence type="ECO:0000256" key="6">
    <source>
        <dbReference type="ARBA" id="ARBA00022840"/>
    </source>
</evidence>
<keyword evidence="12" id="KW-1185">Reference proteome</keyword>
<dbReference type="SUPFAM" id="SSF53244">
    <property type="entry name" value="MurD-like peptide ligases, peptide-binding domain"/>
    <property type="match status" value="1"/>
</dbReference>
<comment type="catalytic activity">
    <reaction evidence="7 8">
        <text>UDP-N-acetyl-alpha-D-muramoyl-L-alanine + D-glutamate + ATP = UDP-N-acetyl-alpha-D-muramoyl-L-alanyl-D-glutamate + ADP + phosphate + H(+)</text>
        <dbReference type="Rhea" id="RHEA:16429"/>
        <dbReference type="ChEBI" id="CHEBI:15378"/>
        <dbReference type="ChEBI" id="CHEBI:29986"/>
        <dbReference type="ChEBI" id="CHEBI:30616"/>
        <dbReference type="ChEBI" id="CHEBI:43474"/>
        <dbReference type="ChEBI" id="CHEBI:83898"/>
        <dbReference type="ChEBI" id="CHEBI:83900"/>
        <dbReference type="ChEBI" id="CHEBI:456216"/>
        <dbReference type="EC" id="6.3.2.9"/>
    </reaction>
</comment>
<dbReference type="AlphaFoldDB" id="W0DPW6"/>
<dbReference type="InterPro" id="IPR036565">
    <property type="entry name" value="Mur-like_cat_sf"/>
</dbReference>
<keyword evidence="6 7" id="KW-0067">ATP-binding</keyword>
<dbReference type="GO" id="GO:0008360">
    <property type="term" value="P:regulation of cell shape"/>
    <property type="evidence" value="ECO:0007669"/>
    <property type="project" value="UniProtKB-KW"/>
</dbReference>
<feature type="binding site" evidence="7">
    <location>
        <begin position="118"/>
        <end position="124"/>
    </location>
    <ligand>
        <name>ATP</name>
        <dbReference type="ChEBI" id="CHEBI:30616"/>
    </ligand>
</feature>
<keyword evidence="4 7" id="KW-0436">Ligase</keyword>
<dbReference type="InterPro" id="IPR036615">
    <property type="entry name" value="Mur_ligase_C_dom_sf"/>
</dbReference>